<evidence type="ECO:0000313" key="10">
    <source>
        <dbReference type="Proteomes" id="UP000546031"/>
    </source>
</evidence>
<dbReference type="InterPro" id="IPR047055">
    <property type="entry name" value="MotA-like"/>
</dbReference>
<evidence type="ECO:0000256" key="3">
    <source>
        <dbReference type="ARBA" id="ARBA00022692"/>
    </source>
</evidence>
<dbReference type="InterPro" id="IPR002898">
    <property type="entry name" value="MotA_ExbB_proton_chnl"/>
</dbReference>
<accession>A0A850H693</accession>
<evidence type="ECO:0000259" key="8">
    <source>
        <dbReference type="Pfam" id="PF01618"/>
    </source>
</evidence>
<evidence type="ECO:0000256" key="1">
    <source>
        <dbReference type="ARBA" id="ARBA00004651"/>
    </source>
</evidence>
<dbReference type="GO" id="GO:0071978">
    <property type="term" value="P:bacterial-type flagellum-dependent swarming motility"/>
    <property type="evidence" value="ECO:0007669"/>
    <property type="project" value="InterPro"/>
</dbReference>
<evidence type="ECO:0000256" key="2">
    <source>
        <dbReference type="ARBA" id="ARBA00022475"/>
    </source>
</evidence>
<evidence type="ECO:0000313" key="9">
    <source>
        <dbReference type="EMBL" id="NVE93299.1"/>
    </source>
</evidence>
<keyword evidence="10" id="KW-1185">Reference proteome</keyword>
<gene>
    <name evidence="9" type="ORF">HUO12_00140</name>
</gene>
<dbReference type="PANTHER" id="PTHR30433">
    <property type="entry name" value="CHEMOTAXIS PROTEIN MOTA"/>
    <property type="match status" value="1"/>
</dbReference>
<keyword evidence="4 7" id="KW-1133">Transmembrane helix</keyword>
<feature type="transmembrane region" description="Helical" evidence="7">
    <location>
        <begin position="118"/>
        <end position="138"/>
    </location>
</feature>
<evidence type="ECO:0000256" key="6">
    <source>
        <dbReference type="RuleBase" id="RU004057"/>
    </source>
</evidence>
<proteinExistence type="inferred from homology"/>
<dbReference type="Proteomes" id="UP000546031">
    <property type="component" value="Unassembled WGS sequence"/>
</dbReference>
<dbReference type="GO" id="GO:0006935">
    <property type="term" value="P:chemotaxis"/>
    <property type="evidence" value="ECO:0007669"/>
    <property type="project" value="InterPro"/>
</dbReference>
<evidence type="ECO:0000256" key="5">
    <source>
        <dbReference type="ARBA" id="ARBA00023136"/>
    </source>
</evidence>
<keyword evidence="5 7" id="KW-0472">Membrane</keyword>
<dbReference type="GO" id="GO:0015031">
    <property type="term" value="P:protein transport"/>
    <property type="evidence" value="ECO:0007669"/>
    <property type="project" value="UniProtKB-KW"/>
</dbReference>
<reference evidence="9 10" key="1">
    <citation type="submission" date="2020-06" db="EMBL/GenBank/DDBJ databases">
        <title>Altererythrobacter lutimaris sp. nov., a marine bacterium isolated from a tidal flat.</title>
        <authorList>
            <person name="Kim D."/>
            <person name="Yoo Y."/>
            <person name="Kim J.-J."/>
        </authorList>
    </citation>
    <scope>NUCLEOTIDE SEQUENCE [LARGE SCALE GENOMIC DNA]</scope>
    <source>
        <strain evidence="9 10">JGD-16</strain>
    </source>
</reference>
<evidence type="ECO:0000256" key="7">
    <source>
        <dbReference type="SAM" id="Phobius"/>
    </source>
</evidence>
<keyword evidence="3 7" id="KW-0812">Transmembrane</keyword>
<protein>
    <submittedName>
        <fullName evidence="9">MotA/TolQ/ExbB proton channel family protein</fullName>
    </submittedName>
</protein>
<organism evidence="9 10">
    <name type="scientific">Altererythrobacter lutimaris</name>
    <dbReference type="NCBI Taxonomy" id="2743979"/>
    <lineage>
        <taxon>Bacteria</taxon>
        <taxon>Pseudomonadati</taxon>
        <taxon>Pseudomonadota</taxon>
        <taxon>Alphaproteobacteria</taxon>
        <taxon>Sphingomonadales</taxon>
        <taxon>Erythrobacteraceae</taxon>
        <taxon>Altererythrobacter</taxon>
    </lineage>
</organism>
<dbReference type="Pfam" id="PF01618">
    <property type="entry name" value="MotA_ExbB"/>
    <property type="match status" value="1"/>
</dbReference>
<comment type="subcellular location">
    <subcellularLocation>
        <location evidence="1">Cell membrane</location>
        <topology evidence="1">Multi-pass membrane protein</topology>
    </subcellularLocation>
    <subcellularLocation>
        <location evidence="6">Membrane</location>
        <topology evidence="6">Multi-pass membrane protein</topology>
    </subcellularLocation>
</comment>
<dbReference type="AlphaFoldDB" id="A0A850H693"/>
<keyword evidence="2" id="KW-1003">Cell membrane</keyword>
<keyword evidence="6" id="KW-0813">Transport</keyword>
<keyword evidence="6" id="KW-0653">Protein transport</keyword>
<name>A0A850H693_9SPHN</name>
<comment type="similarity">
    <text evidence="6">Belongs to the exbB/tolQ family.</text>
</comment>
<dbReference type="RefSeq" id="WP_176271678.1">
    <property type="nucleotide sequence ID" value="NZ_JABWTA010000001.1"/>
</dbReference>
<dbReference type="EMBL" id="JABWTA010000001">
    <property type="protein sequence ID" value="NVE93299.1"/>
    <property type="molecule type" value="Genomic_DNA"/>
</dbReference>
<dbReference type="GO" id="GO:0005886">
    <property type="term" value="C:plasma membrane"/>
    <property type="evidence" value="ECO:0007669"/>
    <property type="project" value="UniProtKB-SubCell"/>
</dbReference>
<comment type="caution">
    <text evidence="9">The sequence shown here is derived from an EMBL/GenBank/DDBJ whole genome shotgun (WGS) entry which is preliminary data.</text>
</comment>
<feature type="transmembrane region" description="Helical" evidence="7">
    <location>
        <begin position="6"/>
        <end position="25"/>
    </location>
</feature>
<evidence type="ECO:0000256" key="4">
    <source>
        <dbReference type="ARBA" id="ARBA00022989"/>
    </source>
</evidence>
<feature type="domain" description="MotA/TolQ/ExbB proton channel" evidence="8">
    <location>
        <begin position="87"/>
        <end position="193"/>
    </location>
</feature>
<feature type="transmembrane region" description="Helical" evidence="7">
    <location>
        <begin position="158"/>
        <end position="177"/>
    </location>
</feature>
<sequence length="225" mass="24853">MTLQHLFDPVALCIVLGGTILAGFARSGLSDYHVTATHLVALLRPRFDATKARAHLAPRVARMQRDGVIRSDAPDLADLELKDATKALIRHRSTDAMMAEHERHVASRQKTRERAMRTLDSVAELGPVFGLAGTLFALSQLPRDFDALPGLTTSVSTAVVSTLYGLMLAHIVFYPLARAIERRGEREEEAREMLVRWLVAQLKQACPVTRPVERPASASERKRAA</sequence>